<evidence type="ECO:0000256" key="1">
    <source>
        <dbReference type="SAM" id="Phobius"/>
    </source>
</evidence>
<sequence>MRTCWLGEDILKSIRVQIALLAIVPLLAFVVLGAMTIEEAYRESRHASEIQPIADMAHGIEGFLEEMTRDVEERRRATRKQEMGQQVTLVTEGGKVFETRLMNSSEGGIGVMYFEGARVGQLVIYEDFSGRKFPMEIKWVSDDTVGLQYRAEAGSMAAAA</sequence>
<keyword evidence="2" id="KW-0436">Ligase</keyword>
<evidence type="ECO:0000313" key="2">
    <source>
        <dbReference type="EMBL" id="EAV44698.1"/>
    </source>
</evidence>
<dbReference type="AlphaFoldDB" id="A0NRB7"/>
<protein>
    <submittedName>
        <fullName evidence="2">ATP-dependent DNA ligase</fullName>
        <ecNumber evidence="2">6.5.1.1</ecNumber>
    </submittedName>
</protein>
<comment type="caution">
    <text evidence="2">The sequence shown here is derived from an EMBL/GenBank/DDBJ whole genome shotgun (WGS) entry which is preliminary data.</text>
</comment>
<evidence type="ECO:0000313" key="3">
    <source>
        <dbReference type="Proteomes" id="UP000004848"/>
    </source>
</evidence>
<proteinExistence type="predicted"/>
<dbReference type="EMBL" id="AAUW01000005">
    <property type="protein sequence ID" value="EAV44698.1"/>
    <property type="molecule type" value="Genomic_DNA"/>
</dbReference>
<accession>A0NRB7</accession>
<dbReference type="GO" id="GO:0003910">
    <property type="term" value="F:DNA ligase (ATP) activity"/>
    <property type="evidence" value="ECO:0007669"/>
    <property type="project" value="UniProtKB-EC"/>
</dbReference>
<keyword evidence="1" id="KW-1133">Transmembrane helix</keyword>
<gene>
    <name evidence="2" type="ORF">SIAM614_07458</name>
</gene>
<keyword evidence="1" id="KW-0472">Membrane</keyword>
<dbReference type="Proteomes" id="UP000004848">
    <property type="component" value="Unassembled WGS sequence"/>
</dbReference>
<organism evidence="2 3">
    <name type="scientific">Roseibium aggregatum (strain ATCC 25650 / DSM 13394 / JCM 20685 / NBRC 16684 / NCIMB 2208 / IAM 12614 / B1)</name>
    <name type="common">Stappia aggregata</name>
    <dbReference type="NCBI Taxonomy" id="384765"/>
    <lineage>
        <taxon>Bacteria</taxon>
        <taxon>Pseudomonadati</taxon>
        <taxon>Pseudomonadota</taxon>
        <taxon>Alphaproteobacteria</taxon>
        <taxon>Hyphomicrobiales</taxon>
        <taxon>Stappiaceae</taxon>
        <taxon>Roseibium</taxon>
    </lineage>
</organism>
<dbReference type="EC" id="6.5.1.1" evidence="2"/>
<reference evidence="2 3" key="1">
    <citation type="submission" date="2006-05" db="EMBL/GenBank/DDBJ databases">
        <authorList>
            <person name="King G."/>
            <person name="Ferriera S."/>
            <person name="Johnson J."/>
            <person name="Kravitz S."/>
            <person name="Beeson K."/>
            <person name="Sutton G."/>
            <person name="Rogers Y.-H."/>
            <person name="Friedman R."/>
            <person name="Frazier M."/>
            <person name="Venter J.C."/>
        </authorList>
    </citation>
    <scope>NUCLEOTIDE SEQUENCE [LARGE SCALE GENOMIC DNA]</scope>
    <source>
        <strain evidence="3">ATCC 25650 / DSM 13394 / JCM 20685 / NBRC 16684 / NCIMB 2208 / IAM 12614 / B1</strain>
    </source>
</reference>
<feature type="transmembrane region" description="Helical" evidence="1">
    <location>
        <begin position="16"/>
        <end position="37"/>
    </location>
</feature>
<keyword evidence="1" id="KW-0812">Transmembrane</keyword>
<name>A0NRB7_ROSAI</name>